<organism evidence="2 3">
    <name type="scientific">Tahibacter amnicola</name>
    <dbReference type="NCBI Taxonomy" id="2976241"/>
    <lineage>
        <taxon>Bacteria</taxon>
        <taxon>Pseudomonadati</taxon>
        <taxon>Pseudomonadota</taxon>
        <taxon>Gammaproteobacteria</taxon>
        <taxon>Lysobacterales</taxon>
        <taxon>Rhodanobacteraceae</taxon>
        <taxon>Tahibacter</taxon>
    </lineage>
</organism>
<protein>
    <submittedName>
        <fullName evidence="2">M28 family peptidase</fullName>
    </submittedName>
</protein>
<evidence type="ECO:0000259" key="1">
    <source>
        <dbReference type="Pfam" id="PF04389"/>
    </source>
</evidence>
<dbReference type="Proteomes" id="UP001064632">
    <property type="component" value="Chromosome"/>
</dbReference>
<dbReference type="SUPFAM" id="SSF53187">
    <property type="entry name" value="Zn-dependent exopeptidases"/>
    <property type="match status" value="1"/>
</dbReference>
<reference evidence="2" key="1">
    <citation type="submission" date="2022-09" db="EMBL/GenBank/DDBJ databases">
        <title>Tahibacter sp. nov., isolated from a fresh water.</title>
        <authorList>
            <person name="Baek J.H."/>
            <person name="Lee J.K."/>
            <person name="Kim J.M."/>
            <person name="Jeon C.O."/>
        </authorList>
    </citation>
    <scope>NUCLEOTIDE SEQUENCE</scope>
    <source>
        <strain evidence="2">W38</strain>
    </source>
</reference>
<dbReference type="EMBL" id="CP104694">
    <property type="protein sequence ID" value="UXI69975.1"/>
    <property type="molecule type" value="Genomic_DNA"/>
</dbReference>
<keyword evidence="3" id="KW-1185">Reference proteome</keyword>
<gene>
    <name evidence="2" type="ORF">N4264_10210</name>
</gene>
<dbReference type="Pfam" id="PF04389">
    <property type="entry name" value="Peptidase_M28"/>
    <property type="match status" value="1"/>
</dbReference>
<accession>A0ABY6BJE8</accession>
<evidence type="ECO:0000313" key="2">
    <source>
        <dbReference type="EMBL" id="UXI69975.1"/>
    </source>
</evidence>
<dbReference type="PANTHER" id="PTHR12147">
    <property type="entry name" value="METALLOPEPTIDASE M28 FAMILY MEMBER"/>
    <property type="match status" value="1"/>
</dbReference>
<dbReference type="RefSeq" id="WP_261696927.1">
    <property type="nucleotide sequence ID" value="NZ_CP104694.1"/>
</dbReference>
<sequence length="445" mass="48069">MIAAIPLFIVSAAAAPDAPERAHLTIVDIRRASTAEVDDLRNAPGVRWWLEMGDRLILAGDEAPGVVQRSPYTVLGEVDDVAMEQLALRARGCKEHSDAPGAMLARGGRWELRQLGENEAMPGDTHGEWLAVKPNTVIARQYRPDAKAVMAADPTILPVVNAVSSARWFADVQTLAGWDRSSYGTTSLNAARDWIGTQFTALGLTVTTPSFTMPYNGNTITRHNVIGTWTGTTRPQEWIIVGAHYDSRNSTITSTTNTPGAEDNASGCAGVIELARVLLPHRPQRSILFMCYAGEEQGLYGSEAHVASLQQNGDIAKVKSVVIMDMIGYSADNQLDATFESDAAFSSYLDRFGAAAATYVPSLTVTLSTNPFGSDHMPYLEADKETLLAIETDYGIYPYYHRSTDTPQNMGVNAQAMGSAILKTNAAMLAELTGSTDRLFADGFQ</sequence>
<dbReference type="InterPro" id="IPR007484">
    <property type="entry name" value="Peptidase_M28"/>
</dbReference>
<dbReference type="Gene3D" id="3.40.630.10">
    <property type="entry name" value="Zn peptidases"/>
    <property type="match status" value="1"/>
</dbReference>
<dbReference type="InterPro" id="IPR045175">
    <property type="entry name" value="M28_fam"/>
</dbReference>
<dbReference type="PANTHER" id="PTHR12147:SF26">
    <property type="entry name" value="PEPTIDASE M28 DOMAIN-CONTAINING PROTEIN"/>
    <property type="match status" value="1"/>
</dbReference>
<evidence type="ECO:0000313" key="3">
    <source>
        <dbReference type="Proteomes" id="UP001064632"/>
    </source>
</evidence>
<feature type="domain" description="Peptidase M28" evidence="1">
    <location>
        <begin position="224"/>
        <end position="412"/>
    </location>
</feature>
<name>A0ABY6BJE8_9GAMM</name>
<proteinExistence type="predicted"/>